<dbReference type="InterPro" id="IPR052704">
    <property type="entry name" value="ECF_Sigma-70_Domain"/>
</dbReference>
<evidence type="ECO:0000256" key="4">
    <source>
        <dbReference type="ARBA" id="ARBA00023082"/>
    </source>
</evidence>
<evidence type="ECO:0000259" key="8">
    <source>
        <dbReference type="Pfam" id="PF08281"/>
    </source>
</evidence>
<dbReference type="Pfam" id="PF08281">
    <property type="entry name" value="Sigma70_r4_2"/>
    <property type="match status" value="1"/>
</dbReference>
<protein>
    <submittedName>
        <fullName evidence="9">RNA polymerase sigma-70 factor</fullName>
    </submittedName>
</protein>
<feature type="compositionally biased region" description="Basic and acidic residues" evidence="6">
    <location>
        <begin position="174"/>
        <end position="186"/>
    </location>
</feature>
<dbReference type="InterPro" id="IPR013324">
    <property type="entry name" value="RNA_pol_sigma_r3/r4-like"/>
</dbReference>
<dbReference type="Pfam" id="PF04542">
    <property type="entry name" value="Sigma70_r2"/>
    <property type="match status" value="1"/>
</dbReference>
<evidence type="ECO:0000256" key="6">
    <source>
        <dbReference type="SAM" id="MobiDB-lite"/>
    </source>
</evidence>
<keyword evidence="4" id="KW-0731">Sigma factor</keyword>
<dbReference type="InterPro" id="IPR014303">
    <property type="entry name" value="RNA_pol_sigma-70_ECF"/>
</dbReference>
<comment type="caution">
    <text evidence="9">The sequence shown here is derived from an EMBL/GenBank/DDBJ whole genome shotgun (WGS) entry which is preliminary data.</text>
</comment>
<dbReference type="InterPro" id="IPR007627">
    <property type="entry name" value="RNA_pol_sigma70_r2"/>
</dbReference>
<dbReference type="InterPro" id="IPR032710">
    <property type="entry name" value="NTF2-like_dom_sf"/>
</dbReference>
<gene>
    <name evidence="9" type="ORF">KGQ19_32215</name>
</gene>
<dbReference type="NCBIfam" id="NF007214">
    <property type="entry name" value="PRK09636.1"/>
    <property type="match status" value="1"/>
</dbReference>
<keyword evidence="5" id="KW-0804">Transcription</keyword>
<dbReference type="Gene3D" id="3.10.450.50">
    <property type="match status" value="1"/>
</dbReference>
<keyword evidence="3" id="KW-0805">Transcription regulation</keyword>
<keyword evidence="10" id="KW-1185">Reference proteome</keyword>
<dbReference type="PANTHER" id="PTHR30173">
    <property type="entry name" value="SIGMA 19 FACTOR"/>
    <property type="match status" value="1"/>
</dbReference>
<feature type="domain" description="RNA polymerase sigma-70 region 2" evidence="7">
    <location>
        <begin position="231"/>
        <end position="296"/>
    </location>
</feature>
<dbReference type="NCBIfam" id="TIGR02937">
    <property type="entry name" value="sigma70-ECF"/>
    <property type="match status" value="1"/>
</dbReference>
<feature type="region of interest" description="Disordered" evidence="6">
    <location>
        <begin position="151"/>
        <end position="191"/>
    </location>
</feature>
<evidence type="ECO:0000256" key="5">
    <source>
        <dbReference type="ARBA" id="ARBA00023163"/>
    </source>
</evidence>
<dbReference type="PANTHER" id="PTHR30173:SF36">
    <property type="entry name" value="ECF RNA POLYMERASE SIGMA FACTOR SIGJ"/>
    <property type="match status" value="1"/>
</dbReference>
<feature type="domain" description="RNA polymerase sigma factor 70 region 4 type 2" evidence="8">
    <location>
        <begin position="329"/>
        <end position="379"/>
    </location>
</feature>
<sequence length="514" mass="53326">MSSQWRSRLQTPGGRDDQCDASPRGRDHRRLRGPGEDDDPPDARAGAGLGGGVVAAAEGVQGADGVRAEGRQVGSVGRAAGDVRDDGRGGARRVLLLPGLRVLHGAQPAAGRGQGAPGAALAGVRRVQHAGVPGDGLRGGDEPDAADAHRRAVGRAAGAAGADGDGGAGGAGRGGEHDRAGEHRPGDPVAGVLGGVRPAAAGHAVAGRSLGVVTIGTVSRGAAGGPDPFVAHRSLLFTVAYEMLGSAADAEDVVQETWLRWADVDAGLRAAVADPRAYLVRIVTRLALNRLRTVARRREEYFGSWLPEPLLTSPDVAQDVELAESVSVAMLTVLETLKPVERAVFVLREVFDTPYEEIARALGKTPVSVRQTAKRARGHVAARRPRMRVDREEQRRVVERFLAALAGGDLRALLEVLAPDVVVVADGGGVVATVRHPVVGAQDAAAYLVAAAQWAGERFSVGTVWLNGAPAARIEVDVTTALSFVVEDGLISRIYAVRNPAKLGRLGAVVDLAR</sequence>
<feature type="compositionally biased region" description="Polar residues" evidence="6">
    <location>
        <begin position="1"/>
        <end position="10"/>
    </location>
</feature>
<comment type="similarity">
    <text evidence="1">Belongs to the sigma-70 factor family. ECF subfamily.</text>
</comment>
<dbReference type="SUPFAM" id="SSF88659">
    <property type="entry name" value="Sigma3 and sigma4 domains of RNA polymerase sigma factors"/>
    <property type="match status" value="1"/>
</dbReference>
<accession>A0ABS5KZS2</accession>
<dbReference type="InterPro" id="IPR014284">
    <property type="entry name" value="RNA_pol_sigma-70_dom"/>
</dbReference>
<dbReference type="SUPFAM" id="SSF54427">
    <property type="entry name" value="NTF2-like"/>
    <property type="match status" value="1"/>
</dbReference>
<evidence type="ECO:0000256" key="1">
    <source>
        <dbReference type="ARBA" id="ARBA00010641"/>
    </source>
</evidence>
<dbReference type="Gene3D" id="1.10.1740.10">
    <property type="match status" value="1"/>
</dbReference>
<dbReference type="SUPFAM" id="SSF88946">
    <property type="entry name" value="Sigma2 domain of RNA polymerase sigma factors"/>
    <property type="match status" value="1"/>
</dbReference>
<dbReference type="NCBIfam" id="TIGR02957">
    <property type="entry name" value="SigX4"/>
    <property type="match status" value="1"/>
</dbReference>
<dbReference type="Proteomes" id="UP000730482">
    <property type="component" value="Unassembled WGS sequence"/>
</dbReference>
<feature type="region of interest" description="Disordered" evidence="6">
    <location>
        <begin position="1"/>
        <end position="51"/>
    </location>
</feature>
<dbReference type="InterPro" id="IPR013249">
    <property type="entry name" value="RNA_pol_sigma70_r4_t2"/>
</dbReference>
<dbReference type="Gene3D" id="1.10.10.10">
    <property type="entry name" value="Winged helix-like DNA-binding domain superfamily/Winged helix DNA-binding domain"/>
    <property type="match status" value="1"/>
</dbReference>
<reference evidence="9 10" key="1">
    <citation type="submission" date="2020-02" db="EMBL/GenBank/DDBJ databases">
        <title>Acidophilic actinobacteria isolated from forest soil.</title>
        <authorList>
            <person name="Golinska P."/>
        </authorList>
    </citation>
    <scope>NUCLEOTIDE SEQUENCE [LARGE SCALE GENOMIC DNA]</scope>
    <source>
        <strain evidence="9 10">NL8</strain>
    </source>
</reference>
<evidence type="ECO:0000259" key="7">
    <source>
        <dbReference type="Pfam" id="PF04542"/>
    </source>
</evidence>
<organism evidence="9 10">
    <name type="scientific">Catenulispora pinistramenti</name>
    <dbReference type="NCBI Taxonomy" id="2705254"/>
    <lineage>
        <taxon>Bacteria</taxon>
        <taxon>Bacillati</taxon>
        <taxon>Actinomycetota</taxon>
        <taxon>Actinomycetes</taxon>
        <taxon>Catenulisporales</taxon>
        <taxon>Catenulisporaceae</taxon>
        <taxon>Catenulispora</taxon>
    </lineage>
</organism>
<evidence type="ECO:0000313" key="9">
    <source>
        <dbReference type="EMBL" id="MBS2551543.1"/>
    </source>
</evidence>
<name>A0ABS5KZS2_9ACTN</name>
<comment type="subunit">
    <text evidence="2">Interacts transiently with the RNA polymerase catalytic core formed by RpoA, RpoB, RpoC and RpoZ (2 alpha, 1 beta, 1 beta' and 1 omega subunit) to form the RNA polymerase holoenzyme that can initiate transcription.</text>
</comment>
<evidence type="ECO:0000313" key="10">
    <source>
        <dbReference type="Proteomes" id="UP000730482"/>
    </source>
</evidence>
<evidence type="ECO:0000256" key="3">
    <source>
        <dbReference type="ARBA" id="ARBA00023015"/>
    </source>
</evidence>
<evidence type="ECO:0000256" key="2">
    <source>
        <dbReference type="ARBA" id="ARBA00011344"/>
    </source>
</evidence>
<proteinExistence type="inferred from homology"/>
<dbReference type="InterPro" id="IPR013325">
    <property type="entry name" value="RNA_pol_sigma_r2"/>
</dbReference>
<feature type="compositionally biased region" description="Gly residues" evidence="6">
    <location>
        <begin position="161"/>
        <end position="173"/>
    </location>
</feature>
<dbReference type="EMBL" id="JAAFYZ010000144">
    <property type="protein sequence ID" value="MBS2551543.1"/>
    <property type="molecule type" value="Genomic_DNA"/>
</dbReference>
<dbReference type="InterPro" id="IPR036388">
    <property type="entry name" value="WH-like_DNA-bd_sf"/>
</dbReference>